<dbReference type="Proteomes" id="UP000504603">
    <property type="component" value="Unplaced"/>
</dbReference>
<proteinExistence type="predicted"/>
<evidence type="ECO:0000256" key="1">
    <source>
        <dbReference type="SAM" id="SignalP"/>
    </source>
</evidence>
<accession>A0A6J1CC72</accession>
<evidence type="ECO:0000313" key="4">
    <source>
        <dbReference type="RefSeq" id="XP_022139390.1"/>
    </source>
</evidence>
<gene>
    <name evidence="4" type="primary">LOC111010331</name>
</gene>
<keyword evidence="1" id="KW-0732">Signal</keyword>
<dbReference type="PANTHER" id="PTHR31533:SF2">
    <property type="entry name" value="GPI-ANCHORED PROTEIN LLG1"/>
    <property type="match status" value="1"/>
</dbReference>
<dbReference type="KEGG" id="mcha:111010331"/>
<sequence>MVSDRCFCVFFLGFLFFLSRLFIVSSAPSTFISDEIFESRSSTGRRLLQDKKACPVSFEFLNYTIITSKCKGPLYSPKLCCSALTEFACPYVDALNDMTTSCSLTMFSYINLYGKYPPGLFSNECREGDRGLACPLMPTSSNPNSAPLLKCPSSAMILASGLVLLLSWLA</sequence>
<evidence type="ECO:0000259" key="2">
    <source>
        <dbReference type="Pfam" id="PF26578"/>
    </source>
</evidence>
<evidence type="ECO:0000313" key="3">
    <source>
        <dbReference type="Proteomes" id="UP000504603"/>
    </source>
</evidence>
<dbReference type="AlphaFoldDB" id="A0A6J1CC72"/>
<feature type="chain" id="PRO_5027107735" evidence="1">
    <location>
        <begin position="27"/>
        <end position="170"/>
    </location>
</feature>
<feature type="domain" description="GPI-anchored protein LLG1-like" evidence="2">
    <location>
        <begin position="56"/>
        <end position="132"/>
    </location>
</feature>
<dbReference type="InterPro" id="IPR058888">
    <property type="entry name" value="LLG1-like"/>
</dbReference>
<organism evidence="3 4">
    <name type="scientific">Momordica charantia</name>
    <name type="common">Bitter gourd</name>
    <name type="synonym">Balsam pear</name>
    <dbReference type="NCBI Taxonomy" id="3673"/>
    <lineage>
        <taxon>Eukaryota</taxon>
        <taxon>Viridiplantae</taxon>
        <taxon>Streptophyta</taxon>
        <taxon>Embryophyta</taxon>
        <taxon>Tracheophyta</taxon>
        <taxon>Spermatophyta</taxon>
        <taxon>Magnoliopsida</taxon>
        <taxon>eudicotyledons</taxon>
        <taxon>Gunneridae</taxon>
        <taxon>Pentapetalae</taxon>
        <taxon>rosids</taxon>
        <taxon>fabids</taxon>
        <taxon>Cucurbitales</taxon>
        <taxon>Cucurbitaceae</taxon>
        <taxon>Momordiceae</taxon>
        <taxon>Momordica</taxon>
    </lineage>
</organism>
<protein>
    <submittedName>
        <fullName evidence="4">GPI-anchored protein LLG1-like</fullName>
    </submittedName>
</protein>
<keyword evidence="3" id="KW-1185">Reference proteome</keyword>
<dbReference type="InterPro" id="IPR039307">
    <property type="entry name" value="LORELEI-like"/>
</dbReference>
<dbReference type="RefSeq" id="XP_022139390.1">
    <property type="nucleotide sequence ID" value="XM_022283698.1"/>
</dbReference>
<feature type="signal peptide" evidence="1">
    <location>
        <begin position="1"/>
        <end position="26"/>
    </location>
</feature>
<dbReference type="GeneID" id="111010331"/>
<reference evidence="4" key="1">
    <citation type="submission" date="2025-08" db="UniProtKB">
        <authorList>
            <consortium name="RefSeq"/>
        </authorList>
    </citation>
    <scope>IDENTIFICATION</scope>
    <source>
        <strain evidence="4">OHB3-1</strain>
    </source>
</reference>
<name>A0A6J1CC72_MOMCH</name>
<dbReference type="PANTHER" id="PTHR31533">
    <property type="entry name" value="GPI-ANCHORED PROTEIN LLG1-RELATED-RELATED"/>
    <property type="match status" value="1"/>
</dbReference>
<dbReference type="Pfam" id="PF26578">
    <property type="entry name" value="LLG1"/>
    <property type="match status" value="1"/>
</dbReference>
<dbReference type="OrthoDB" id="585255at2759"/>